<dbReference type="Proteomes" id="UP001646157">
    <property type="component" value="Unassembled WGS sequence"/>
</dbReference>
<comment type="caution">
    <text evidence="2">The sequence shown here is derived from an EMBL/GenBank/DDBJ whole genome shotgun (WGS) entry which is preliminary data.</text>
</comment>
<accession>A0ABS2NF89</accession>
<feature type="domain" description="DUF2268" evidence="1">
    <location>
        <begin position="63"/>
        <end position="252"/>
    </location>
</feature>
<proteinExistence type="predicted"/>
<sequence length="257" mass="30379">MSVMPTDKWLEKDFLKPLIILEKIGVPENERKEFYRYLQSYGMYRPHANIEEQNNKLKKKKAWNTVRRFYKKYKGLWKGPSVPIYIFPIQGKASLFGHGMKKSGVSFKDQVYLFLSADTDEKEWEALFVHEYHHATRMNLLNKNNDQYHLLDAIIFEGLAEQAVKEYCGEKYVSNWAKRYSQHQLATFWEKYIKNQISITRSESKHDQLLLGKGMYPSLLGYAVGYHLIELYKEENKGDTMKWLAKSSSEFLPSQYS</sequence>
<dbReference type="Pfam" id="PF10026">
    <property type="entry name" value="DUF2268"/>
    <property type="match status" value="1"/>
</dbReference>
<evidence type="ECO:0000313" key="2">
    <source>
        <dbReference type="EMBL" id="MBM7586514.1"/>
    </source>
</evidence>
<dbReference type="InterPro" id="IPR018728">
    <property type="entry name" value="DUF2268"/>
</dbReference>
<keyword evidence="3" id="KW-1185">Reference proteome</keyword>
<reference evidence="2 3" key="1">
    <citation type="submission" date="2021-01" db="EMBL/GenBank/DDBJ databases">
        <title>Genomic Encyclopedia of Type Strains, Phase IV (KMG-IV): sequencing the most valuable type-strain genomes for metagenomic binning, comparative biology and taxonomic classification.</title>
        <authorList>
            <person name="Goeker M."/>
        </authorList>
    </citation>
    <scope>NUCLEOTIDE SEQUENCE [LARGE SCALE GENOMIC DNA]</scope>
    <source>
        <strain evidence="2 3">DSM 24834</strain>
    </source>
</reference>
<name>A0ABS2NF89_9BACI</name>
<dbReference type="EMBL" id="JAFBDZ010000003">
    <property type="protein sequence ID" value="MBM7586514.1"/>
    <property type="molecule type" value="Genomic_DNA"/>
</dbReference>
<organism evidence="2 3">
    <name type="scientific">Rossellomorea pakistanensis</name>
    <dbReference type="NCBI Taxonomy" id="992288"/>
    <lineage>
        <taxon>Bacteria</taxon>
        <taxon>Bacillati</taxon>
        <taxon>Bacillota</taxon>
        <taxon>Bacilli</taxon>
        <taxon>Bacillales</taxon>
        <taxon>Bacillaceae</taxon>
        <taxon>Rossellomorea</taxon>
    </lineage>
</organism>
<evidence type="ECO:0000259" key="1">
    <source>
        <dbReference type="Pfam" id="PF10026"/>
    </source>
</evidence>
<evidence type="ECO:0000313" key="3">
    <source>
        <dbReference type="Proteomes" id="UP001646157"/>
    </source>
</evidence>
<protein>
    <submittedName>
        <fullName evidence="2">Uncharacterized protein YjaZ</fullName>
    </submittedName>
</protein>
<gene>
    <name evidence="2" type="ORF">JOC86_003066</name>
</gene>